<dbReference type="Pfam" id="PF00149">
    <property type="entry name" value="Metallophos"/>
    <property type="match status" value="1"/>
</dbReference>
<gene>
    <name evidence="5" type="ORF">H8S84_12685</name>
</gene>
<dbReference type="GO" id="GO:0009245">
    <property type="term" value="P:lipid A biosynthetic process"/>
    <property type="evidence" value="ECO:0007669"/>
    <property type="project" value="TreeGrafter"/>
</dbReference>
<dbReference type="PANTHER" id="PTHR31302">
    <property type="entry name" value="TRANSMEMBRANE PROTEIN WITH METALLOPHOSPHOESTERASE DOMAIN-RELATED"/>
    <property type="match status" value="1"/>
</dbReference>
<keyword evidence="3" id="KW-0472">Membrane</keyword>
<evidence type="ECO:0000256" key="2">
    <source>
        <dbReference type="ARBA" id="ARBA00022801"/>
    </source>
</evidence>
<evidence type="ECO:0000256" key="1">
    <source>
        <dbReference type="ARBA" id="ARBA00022723"/>
    </source>
</evidence>
<evidence type="ECO:0000313" key="6">
    <source>
        <dbReference type="Proteomes" id="UP000603640"/>
    </source>
</evidence>
<keyword evidence="1" id="KW-0479">Metal-binding</keyword>
<protein>
    <submittedName>
        <fullName evidence="5">Metallophosphoesterase</fullName>
    </submittedName>
</protein>
<dbReference type="GO" id="GO:0016020">
    <property type="term" value="C:membrane"/>
    <property type="evidence" value="ECO:0007669"/>
    <property type="project" value="GOC"/>
</dbReference>
<reference evidence="5" key="1">
    <citation type="submission" date="2020-08" db="EMBL/GenBank/DDBJ databases">
        <title>Pontibacter sp. SD6 16S ribosomal RNA gene Genome sequencing and assembly.</title>
        <authorList>
            <person name="Kang M."/>
        </authorList>
    </citation>
    <scope>NUCLEOTIDE SEQUENCE</scope>
    <source>
        <strain evidence="5">SD6</strain>
    </source>
</reference>
<keyword evidence="3" id="KW-0812">Transmembrane</keyword>
<evidence type="ECO:0000313" key="5">
    <source>
        <dbReference type="EMBL" id="MBC5993695.1"/>
    </source>
</evidence>
<dbReference type="GO" id="GO:0046872">
    <property type="term" value="F:metal ion binding"/>
    <property type="evidence" value="ECO:0007669"/>
    <property type="project" value="UniProtKB-KW"/>
</dbReference>
<organism evidence="5 6">
    <name type="scientific">Pontibacter cellulosilyticus</name>
    <dbReference type="NCBI Taxonomy" id="1720253"/>
    <lineage>
        <taxon>Bacteria</taxon>
        <taxon>Pseudomonadati</taxon>
        <taxon>Bacteroidota</taxon>
        <taxon>Cytophagia</taxon>
        <taxon>Cytophagales</taxon>
        <taxon>Hymenobacteraceae</taxon>
        <taxon>Pontibacter</taxon>
    </lineage>
</organism>
<dbReference type="SUPFAM" id="SSF56300">
    <property type="entry name" value="Metallo-dependent phosphatases"/>
    <property type="match status" value="1"/>
</dbReference>
<proteinExistence type="predicted"/>
<feature type="transmembrane region" description="Helical" evidence="3">
    <location>
        <begin position="5"/>
        <end position="22"/>
    </location>
</feature>
<keyword evidence="3" id="KW-1133">Transmembrane helix</keyword>
<evidence type="ECO:0000259" key="4">
    <source>
        <dbReference type="Pfam" id="PF00149"/>
    </source>
</evidence>
<feature type="transmembrane region" description="Helical" evidence="3">
    <location>
        <begin position="42"/>
        <end position="60"/>
    </location>
</feature>
<dbReference type="EMBL" id="JACRVF010000003">
    <property type="protein sequence ID" value="MBC5993695.1"/>
    <property type="molecule type" value="Genomic_DNA"/>
</dbReference>
<feature type="domain" description="Calcineurin-like phosphoesterase" evidence="4">
    <location>
        <begin position="167"/>
        <end position="349"/>
    </location>
</feature>
<dbReference type="InterPro" id="IPR004843">
    <property type="entry name" value="Calcineurin-like_PHP"/>
</dbReference>
<dbReference type="InterPro" id="IPR051158">
    <property type="entry name" value="Metallophosphoesterase_sf"/>
</dbReference>
<name>A0A923NB41_9BACT</name>
<dbReference type="PANTHER" id="PTHR31302:SF31">
    <property type="entry name" value="PHOSPHODIESTERASE YAEI"/>
    <property type="match status" value="1"/>
</dbReference>
<feature type="transmembrane region" description="Helical" evidence="3">
    <location>
        <begin position="72"/>
        <end position="93"/>
    </location>
</feature>
<sequence length="411" mass="46278">MQRILNFGIVVLILFMLDLYVFQAVKAATQNLAPITQRILHIVYWLIFVITAGTFILASATRGTPPSAFQTYLASTLFIIFASKLVVVAFLMVDDLLRVGKYALNSISKETPFDPSRNRFISQLGLAVAAIPLSAFIYGMVKGAYDYRVKRVTLRFPNLPAAFDGYKMLQISDLHTGSFTSTEPLQEAVRIINKQEADLVFFTGDLVNNLASEVESHIPTLSQIKAKDAVYSVLGNHDYADYVREWPHPNAKKDNLKRMVETHAEMGWQLLMNENRIIEKNGEKIAVLGVENWGNRAGFPKYGRLEDAYKGTEGTPFKVLLSHDPSHWDGEVNQKYDDIDLTLSGHTHGMQFGVNIPGFKWSPVQYVYKQWAGLYKKGQQHLYVNTGLGFIGYPGRVGFLPEITVFELKRA</sequence>
<keyword evidence="6" id="KW-1185">Reference proteome</keyword>
<keyword evidence="2" id="KW-0378">Hydrolase</keyword>
<dbReference type="Gene3D" id="3.60.21.10">
    <property type="match status" value="1"/>
</dbReference>
<feature type="transmembrane region" description="Helical" evidence="3">
    <location>
        <begin position="120"/>
        <end position="141"/>
    </location>
</feature>
<dbReference type="GO" id="GO:0008758">
    <property type="term" value="F:UDP-2,3-diacylglucosamine hydrolase activity"/>
    <property type="evidence" value="ECO:0007669"/>
    <property type="project" value="TreeGrafter"/>
</dbReference>
<dbReference type="AlphaFoldDB" id="A0A923NB41"/>
<accession>A0A923NB41</accession>
<evidence type="ECO:0000256" key="3">
    <source>
        <dbReference type="SAM" id="Phobius"/>
    </source>
</evidence>
<dbReference type="InterPro" id="IPR029052">
    <property type="entry name" value="Metallo-depent_PP-like"/>
</dbReference>
<dbReference type="Proteomes" id="UP000603640">
    <property type="component" value="Unassembled WGS sequence"/>
</dbReference>
<comment type="caution">
    <text evidence="5">The sequence shown here is derived from an EMBL/GenBank/DDBJ whole genome shotgun (WGS) entry which is preliminary data.</text>
</comment>
<dbReference type="CDD" id="cd07385">
    <property type="entry name" value="MPP_YkuE_C"/>
    <property type="match status" value="1"/>
</dbReference>